<organism evidence="1 2">
    <name type="scientific">Bosea lathyri</name>
    <dbReference type="NCBI Taxonomy" id="1036778"/>
    <lineage>
        <taxon>Bacteria</taxon>
        <taxon>Pseudomonadati</taxon>
        <taxon>Pseudomonadota</taxon>
        <taxon>Alphaproteobacteria</taxon>
        <taxon>Hyphomicrobiales</taxon>
        <taxon>Boseaceae</taxon>
        <taxon>Bosea</taxon>
    </lineage>
</organism>
<name>A0A1H6CN81_9HYPH</name>
<dbReference type="EMBL" id="FNUY01000011">
    <property type="protein sequence ID" value="SEG74421.1"/>
    <property type="molecule type" value="Genomic_DNA"/>
</dbReference>
<sequence>MNRNQSAPRRESFASQRYETEFSLGKFLLGQFLLGKFSLGKFSLDMKTTKRPG</sequence>
<evidence type="ECO:0000313" key="1">
    <source>
        <dbReference type="EMBL" id="SEG74421.1"/>
    </source>
</evidence>
<accession>A0A1H6CN81</accession>
<proteinExistence type="predicted"/>
<dbReference type="Proteomes" id="UP000236743">
    <property type="component" value="Unassembled WGS sequence"/>
</dbReference>
<gene>
    <name evidence="1" type="ORF">SAMN04488115_11185</name>
</gene>
<dbReference type="AlphaFoldDB" id="A0A1H6CN81"/>
<reference evidence="1 2" key="1">
    <citation type="submission" date="2016-10" db="EMBL/GenBank/DDBJ databases">
        <authorList>
            <person name="de Groot N.N."/>
        </authorList>
    </citation>
    <scope>NUCLEOTIDE SEQUENCE [LARGE SCALE GENOMIC DNA]</scope>
    <source>
        <strain evidence="1 2">DSM 26656</strain>
    </source>
</reference>
<evidence type="ECO:0000313" key="2">
    <source>
        <dbReference type="Proteomes" id="UP000236743"/>
    </source>
</evidence>
<protein>
    <submittedName>
        <fullName evidence="1">Uncharacterized protein</fullName>
    </submittedName>
</protein>
<keyword evidence="2" id="KW-1185">Reference proteome</keyword>